<dbReference type="PANTHER" id="PTHR10192:SF5">
    <property type="entry name" value="GEPHYRIN"/>
    <property type="match status" value="1"/>
</dbReference>
<evidence type="ECO:0000313" key="11">
    <source>
        <dbReference type="EMBL" id="CBI09427.1"/>
    </source>
</evidence>
<evidence type="ECO:0000256" key="5">
    <source>
        <dbReference type="ARBA" id="ARBA00022679"/>
    </source>
</evidence>
<reference evidence="11" key="1">
    <citation type="submission" date="2009-10" db="EMBL/GenBank/DDBJ databases">
        <title>Diversity of trophic interactions inside an arsenic-rich microbial ecosystem.</title>
        <authorList>
            <person name="Bertin P.N."/>
            <person name="Heinrich-Salmeron A."/>
            <person name="Pelletier E."/>
            <person name="Goulhen-Chollet F."/>
            <person name="Arsene-Ploetze F."/>
            <person name="Gallien S."/>
            <person name="Calteau A."/>
            <person name="Vallenet D."/>
            <person name="Casiot C."/>
            <person name="Chane-Woon-Ming B."/>
            <person name="Giloteaux L."/>
            <person name="Barakat M."/>
            <person name="Bonnefoy V."/>
            <person name="Bruneel O."/>
            <person name="Chandler M."/>
            <person name="Cleiss J."/>
            <person name="Duran R."/>
            <person name="Elbaz-Poulichet F."/>
            <person name="Fonknechten N."/>
            <person name="Lauga B."/>
            <person name="Mornico D."/>
            <person name="Ortet P."/>
            <person name="Schaeffer C."/>
            <person name="Siguier P."/>
            <person name="Alexander Thil Smith A."/>
            <person name="Van Dorsselaer A."/>
            <person name="Weissenbach J."/>
            <person name="Medigue C."/>
            <person name="Le Paslier D."/>
        </authorList>
    </citation>
    <scope>NUCLEOTIDE SEQUENCE</scope>
</reference>
<keyword evidence="5" id="KW-0808">Transferase</keyword>
<dbReference type="UniPathway" id="UPA00344"/>
<evidence type="ECO:0000256" key="8">
    <source>
        <dbReference type="ARBA" id="ARBA00023150"/>
    </source>
</evidence>
<proteinExistence type="predicted"/>
<dbReference type="NCBIfam" id="NF045515">
    <property type="entry name" value="Glp_gephyrin"/>
    <property type="match status" value="1"/>
</dbReference>
<evidence type="ECO:0000256" key="2">
    <source>
        <dbReference type="ARBA" id="ARBA00005046"/>
    </source>
</evidence>
<sequence length="411" mass="44609">MNEINYSQKTDMLSMDDALSCLLEQARPISGTEQVETKSSLGRVLAEPQVSSIDVPPFDNSAMDGYAVACTDLDSTSTTHLRISQRISAGKVGVLLEPGTAARIFTGAPIPPGADAVVMQEDCILEGRRLIILRQVIPGMNIRRAGEDITIGTEILAKGTRIRPQEMGLVASVGIASLSVYRKLRVAIFFTGDEIVMPGQPLRPGQIYNSNRFSLSGLLEALGCEVIDYGTVPDNLDATMEVLKRAAREADLIVTSGGVSVGEEDHVKAAIELVGKINLWRIAIKPGKPLAFGKADDTFFIGLPGNPVATLVTFFLFVRPFILRCQNIMEVTPTRLQVCAGFVWAKPDKRRQFLRAQLKMIDGKATVNIYPNQSSAVLTSTVWADGLVDLPANAMVKRGDMVNYIPFSEVL</sequence>
<dbReference type="PANTHER" id="PTHR10192">
    <property type="entry name" value="MOLYBDOPTERIN BIOSYNTHESIS PROTEIN"/>
    <property type="match status" value="1"/>
</dbReference>
<dbReference type="GO" id="GO:0046872">
    <property type="term" value="F:metal ion binding"/>
    <property type="evidence" value="ECO:0007669"/>
    <property type="project" value="UniProtKB-KW"/>
</dbReference>
<evidence type="ECO:0000256" key="7">
    <source>
        <dbReference type="ARBA" id="ARBA00022842"/>
    </source>
</evidence>
<dbReference type="GO" id="GO:0006777">
    <property type="term" value="P:Mo-molybdopterin cofactor biosynthetic process"/>
    <property type="evidence" value="ECO:0007669"/>
    <property type="project" value="UniProtKB-KW"/>
</dbReference>
<dbReference type="InterPro" id="IPR036425">
    <property type="entry name" value="MoaB/Mog-like_dom_sf"/>
</dbReference>
<evidence type="ECO:0000256" key="1">
    <source>
        <dbReference type="ARBA" id="ARBA00001946"/>
    </source>
</evidence>
<comment type="caution">
    <text evidence="11">The sequence shown here is derived from an EMBL/GenBank/DDBJ whole genome shotgun (WGS) entry which is preliminary data.</text>
</comment>
<evidence type="ECO:0000256" key="9">
    <source>
        <dbReference type="ARBA" id="ARBA00047317"/>
    </source>
</evidence>
<feature type="domain" description="MoaB/Mog" evidence="10">
    <location>
        <begin position="187"/>
        <end position="324"/>
    </location>
</feature>
<keyword evidence="4" id="KW-0500">Molybdenum</keyword>
<dbReference type="InterPro" id="IPR036135">
    <property type="entry name" value="MoeA_linker/N_sf"/>
</dbReference>
<dbReference type="Gene3D" id="2.40.340.10">
    <property type="entry name" value="MoeA, C-terminal, domain IV"/>
    <property type="match status" value="1"/>
</dbReference>
<evidence type="ECO:0000256" key="3">
    <source>
        <dbReference type="ARBA" id="ARBA00013269"/>
    </source>
</evidence>
<dbReference type="GO" id="GO:0061599">
    <property type="term" value="F:molybdopterin molybdotransferase activity"/>
    <property type="evidence" value="ECO:0007669"/>
    <property type="project" value="UniProtKB-EC"/>
</dbReference>
<dbReference type="GO" id="GO:0005829">
    <property type="term" value="C:cytosol"/>
    <property type="evidence" value="ECO:0007669"/>
    <property type="project" value="TreeGrafter"/>
</dbReference>
<comment type="catalytic activity">
    <reaction evidence="9">
        <text>adenylyl-molybdopterin + molybdate = Mo-molybdopterin + AMP + H(+)</text>
        <dbReference type="Rhea" id="RHEA:35047"/>
        <dbReference type="ChEBI" id="CHEBI:15378"/>
        <dbReference type="ChEBI" id="CHEBI:36264"/>
        <dbReference type="ChEBI" id="CHEBI:62727"/>
        <dbReference type="ChEBI" id="CHEBI:71302"/>
        <dbReference type="ChEBI" id="CHEBI:456215"/>
        <dbReference type="EC" id="2.10.1.1"/>
    </reaction>
</comment>
<comment type="cofactor">
    <cofactor evidence="1">
        <name>Mg(2+)</name>
        <dbReference type="ChEBI" id="CHEBI:18420"/>
    </cofactor>
</comment>
<dbReference type="InterPro" id="IPR001453">
    <property type="entry name" value="MoaB/Mog_dom"/>
</dbReference>
<dbReference type="EC" id="2.10.1.1" evidence="3"/>
<keyword evidence="6" id="KW-0479">Metal-binding</keyword>
<dbReference type="Gene3D" id="3.40.980.10">
    <property type="entry name" value="MoaB/Mog-like domain"/>
    <property type="match status" value="1"/>
</dbReference>
<dbReference type="SUPFAM" id="SSF53218">
    <property type="entry name" value="Molybdenum cofactor biosynthesis proteins"/>
    <property type="match status" value="1"/>
</dbReference>
<protein>
    <recommendedName>
        <fullName evidence="3">molybdopterin molybdotransferase</fullName>
        <ecNumber evidence="3">2.10.1.1</ecNumber>
    </recommendedName>
</protein>
<dbReference type="InterPro" id="IPR038987">
    <property type="entry name" value="MoeA-like"/>
</dbReference>
<dbReference type="Pfam" id="PF03454">
    <property type="entry name" value="MoeA_C"/>
    <property type="match status" value="1"/>
</dbReference>
<keyword evidence="7" id="KW-0460">Magnesium</keyword>
<evidence type="ECO:0000256" key="4">
    <source>
        <dbReference type="ARBA" id="ARBA00022505"/>
    </source>
</evidence>
<dbReference type="AlphaFoldDB" id="E6QQA6"/>
<dbReference type="Pfam" id="PF00994">
    <property type="entry name" value="MoCF_biosynth"/>
    <property type="match status" value="1"/>
</dbReference>
<comment type="pathway">
    <text evidence="2">Cofactor biosynthesis; molybdopterin biosynthesis.</text>
</comment>
<dbReference type="PROSITE" id="PS01079">
    <property type="entry name" value="MOCF_BIOSYNTHESIS_2"/>
    <property type="match status" value="1"/>
</dbReference>
<dbReference type="FunFam" id="3.40.980.10:FF:000004">
    <property type="entry name" value="Molybdopterin molybdenumtransferase"/>
    <property type="match status" value="1"/>
</dbReference>
<organism evidence="11">
    <name type="scientific">mine drainage metagenome</name>
    <dbReference type="NCBI Taxonomy" id="410659"/>
    <lineage>
        <taxon>unclassified sequences</taxon>
        <taxon>metagenomes</taxon>
        <taxon>ecological metagenomes</taxon>
    </lineage>
</organism>
<gene>
    <name evidence="11" type="ORF">CARN7_0155</name>
</gene>
<dbReference type="SMART" id="SM00852">
    <property type="entry name" value="MoCF_biosynth"/>
    <property type="match status" value="1"/>
</dbReference>
<dbReference type="SUPFAM" id="SSF63882">
    <property type="entry name" value="MoeA N-terminal region -like"/>
    <property type="match status" value="1"/>
</dbReference>
<dbReference type="NCBIfam" id="TIGR00177">
    <property type="entry name" value="molyb_syn"/>
    <property type="match status" value="1"/>
</dbReference>
<dbReference type="InterPro" id="IPR005111">
    <property type="entry name" value="MoeA_C_domain_IV"/>
</dbReference>
<evidence type="ECO:0000256" key="6">
    <source>
        <dbReference type="ARBA" id="ARBA00022723"/>
    </source>
</evidence>
<dbReference type="SUPFAM" id="SSF63867">
    <property type="entry name" value="MoeA C-terminal domain-like"/>
    <property type="match status" value="1"/>
</dbReference>
<dbReference type="InterPro" id="IPR008284">
    <property type="entry name" value="MoCF_biosynth_CS"/>
</dbReference>
<dbReference type="InterPro" id="IPR036688">
    <property type="entry name" value="MoeA_C_domain_IV_sf"/>
</dbReference>
<dbReference type="Gene3D" id="2.170.190.11">
    <property type="entry name" value="Molybdopterin biosynthesis moea protein, domain 3"/>
    <property type="match status" value="1"/>
</dbReference>
<dbReference type="CDD" id="cd00887">
    <property type="entry name" value="MoeA"/>
    <property type="match status" value="1"/>
</dbReference>
<evidence type="ECO:0000259" key="10">
    <source>
        <dbReference type="SMART" id="SM00852"/>
    </source>
</evidence>
<dbReference type="Pfam" id="PF03453">
    <property type="entry name" value="MoeA_N"/>
    <property type="match status" value="1"/>
</dbReference>
<keyword evidence="8" id="KW-0501">Molybdenum cofactor biosynthesis</keyword>
<dbReference type="Gene3D" id="3.90.105.10">
    <property type="entry name" value="Molybdopterin biosynthesis moea protein, domain 2"/>
    <property type="match status" value="1"/>
</dbReference>
<accession>E6QQA6</accession>
<dbReference type="InterPro" id="IPR005110">
    <property type="entry name" value="MoeA_linker/N"/>
</dbReference>
<dbReference type="EMBL" id="CABR01000031">
    <property type="protein sequence ID" value="CBI09427.1"/>
    <property type="molecule type" value="Genomic_DNA"/>
</dbReference>
<name>E6QQA6_9ZZZZ</name>